<dbReference type="EMBL" id="ATHI01000011">
    <property type="protein sequence ID" value="EPR34437.1"/>
    <property type="molecule type" value="Genomic_DNA"/>
</dbReference>
<dbReference type="AlphaFoldDB" id="S7TBA5"/>
<dbReference type="STRING" id="1121439.dsat_0085"/>
<dbReference type="OrthoDB" id="9792317at2"/>
<comment type="subcellular location">
    <subcellularLocation>
        <location evidence="1">Cell membrane</location>
        <topology evidence="1">Multi-pass membrane protein</topology>
    </subcellularLocation>
</comment>
<dbReference type="NCBIfam" id="NF004905">
    <property type="entry name" value="PRK06265.1-5"/>
    <property type="match status" value="1"/>
</dbReference>
<evidence type="ECO:0000256" key="1">
    <source>
        <dbReference type="ARBA" id="ARBA00004651"/>
    </source>
</evidence>
<dbReference type="RefSeq" id="WP_020885491.1">
    <property type="nucleotide sequence ID" value="NZ_ATHI01000011.1"/>
</dbReference>
<accession>S7TBA5</accession>
<evidence type="ECO:0000256" key="2">
    <source>
        <dbReference type="ARBA" id="ARBA00022448"/>
    </source>
</evidence>
<evidence type="ECO:0000256" key="5">
    <source>
        <dbReference type="ARBA" id="ARBA00022989"/>
    </source>
</evidence>
<keyword evidence="4 7" id="KW-0812">Transmembrane</keyword>
<dbReference type="Pfam" id="PF01891">
    <property type="entry name" value="CbiM"/>
    <property type="match status" value="1"/>
</dbReference>
<protein>
    <submittedName>
        <fullName evidence="8">Cobalamin (Vitamin B12) biosynthesis CbiM protein</fullName>
    </submittedName>
</protein>
<gene>
    <name evidence="8" type="ORF">dsat_0085</name>
</gene>
<dbReference type="Proteomes" id="UP000014975">
    <property type="component" value="Unassembled WGS sequence"/>
</dbReference>
<evidence type="ECO:0000256" key="7">
    <source>
        <dbReference type="SAM" id="Phobius"/>
    </source>
</evidence>
<sequence length="209" mass="21363">MHITEGVLSVPVLLAGFVISAAGTWHGIRNLHGERIMTTAVFAAVFFMASLVHVPVGPSSAHLLLHGVAGLVLGWAAFPALLTALLLQAVLFQFGGLTTLGVNTALVAVPAVLCHLALRGLPGRSKRATALAGFAAGSLSVLLTALLAALALALSGEGFLAAAWVVVAAHAPLMLVEGLVSMFVVGFLAKARPEILTFAGLCPAPRRGR</sequence>
<keyword evidence="5 7" id="KW-1133">Transmembrane helix</keyword>
<keyword evidence="6 7" id="KW-0472">Membrane</keyword>
<dbReference type="InterPro" id="IPR002751">
    <property type="entry name" value="CbiM/NikMN"/>
</dbReference>
<keyword evidence="2" id="KW-0813">Transport</keyword>
<reference evidence="8 9" key="1">
    <citation type="journal article" date="2013" name="Genome Announc.">
        <title>Draft genome sequences for three mercury-methylating, sulfate-reducing bacteria.</title>
        <authorList>
            <person name="Brown S.D."/>
            <person name="Hurt R.A.Jr."/>
            <person name="Gilmour C.C."/>
            <person name="Elias D.A."/>
        </authorList>
    </citation>
    <scope>NUCLEOTIDE SEQUENCE [LARGE SCALE GENOMIC DNA]</scope>
    <source>
        <strain evidence="8 9">DSM 16529</strain>
    </source>
</reference>
<feature type="transmembrane region" description="Helical" evidence="7">
    <location>
        <begin position="63"/>
        <end position="91"/>
    </location>
</feature>
<dbReference type="GO" id="GO:0005886">
    <property type="term" value="C:plasma membrane"/>
    <property type="evidence" value="ECO:0007669"/>
    <property type="project" value="UniProtKB-SubCell"/>
</dbReference>
<feature type="transmembrane region" description="Helical" evidence="7">
    <location>
        <begin position="37"/>
        <end position="56"/>
    </location>
</feature>
<dbReference type="PANTHER" id="PTHR34229">
    <property type="entry name" value="METAL TRANSPORT PROTEIN HI_1621-RELATED"/>
    <property type="match status" value="1"/>
</dbReference>
<dbReference type="eggNOG" id="COG0310">
    <property type="taxonomic scope" value="Bacteria"/>
</dbReference>
<comment type="caution">
    <text evidence="8">The sequence shown here is derived from an EMBL/GenBank/DDBJ whole genome shotgun (WGS) entry which is preliminary data.</text>
</comment>
<evidence type="ECO:0000313" key="9">
    <source>
        <dbReference type="Proteomes" id="UP000014975"/>
    </source>
</evidence>
<dbReference type="PATRIC" id="fig|1121439.3.peg.1302"/>
<evidence type="ECO:0000313" key="8">
    <source>
        <dbReference type="EMBL" id="EPR34437.1"/>
    </source>
</evidence>
<dbReference type="Gene3D" id="1.10.1760.20">
    <property type="match status" value="1"/>
</dbReference>
<feature type="transmembrane region" description="Helical" evidence="7">
    <location>
        <begin position="130"/>
        <end position="155"/>
    </location>
</feature>
<evidence type="ECO:0000256" key="6">
    <source>
        <dbReference type="ARBA" id="ARBA00023136"/>
    </source>
</evidence>
<dbReference type="PANTHER" id="PTHR34229:SF1">
    <property type="entry name" value="METAL TRANSPORT PROTEIN HI_1621-RELATED"/>
    <property type="match status" value="1"/>
</dbReference>
<feature type="transmembrane region" description="Helical" evidence="7">
    <location>
        <begin position="161"/>
        <end position="189"/>
    </location>
</feature>
<organism evidence="8 9">
    <name type="scientific">Alkalidesulfovibrio alkalitolerans DSM 16529</name>
    <dbReference type="NCBI Taxonomy" id="1121439"/>
    <lineage>
        <taxon>Bacteria</taxon>
        <taxon>Pseudomonadati</taxon>
        <taxon>Thermodesulfobacteriota</taxon>
        <taxon>Desulfovibrionia</taxon>
        <taxon>Desulfovibrionales</taxon>
        <taxon>Desulfovibrionaceae</taxon>
        <taxon>Alkalidesulfovibrio</taxon>
    </lineage>
</organism>
<name>S7TBA5_9BACT</name>
<keyword evidence="3" id="KW-1003">Cell membrane</keyword>
<feature type="transmembrane region" description="Helical" evidence="7">
    <location>
        <begin position="97"/>
        <end position="118"/>
    </location>
</feature>
<dbReference type="GO" id="GO:0000041">
    <property type="term" value="P:transition metal ion transport"/>
    <property type="evidence" value="ECO:0007669"/>
    <property type="project" value="InterPro"/>
</dbReference>
<keyword evidence="9" id="KW-1185">Reference proteome</keyword>
<proteinExistence type="predicted"/>
<evidence type="ECO:0000256" key="4">
    <source>
        <dbReference type="ARBA" id="ARBA00022692"/>
    </source>
</evidence>
<evidence type="ECO:0000256" key="3">
    <source>
        <dbReference type="ARBA" id="ARBA00022475"/>
    </source>
</evidence>